<dbReference type="EnsemblPlants" id="evm.model.05.871">
    <property type="protein sequence ID" value="cds.evm.model.05.871"/>
    <property type="gene ID" value="evm.TU.05.871"/>
</dbReference>
<organism evidence="1 2">
    <name type="scientific">Cannabis sativa</name>
    <name type="common">Hemp</name>
    <name type="synonym">Marijuana</name>
    <dbReference type="NCBI Taxonomy" id="3483"/>
    <lineage>
        <taxon>Eukaryota</taxon>
        <taxon>Viridiplantae</taxon>
        <taxon>Streptophyta</taxon>
        <taxon>Embryophyta</taxon>
        <taxon>Tracheophyta</taxon>
        <taxon>Spermatophyta</taxon>
        <taxon>Magnoliopsida</taxon>
        <taxon>eudicotyledons</taxon>
        <taxon>Gunneridae</taxon>
        <taxon>Pentapetalae</taxon>
        <taxon>rosids</taxon>
        <taxon>fabids</taxon>
        <taxon>Rosales</taxon>
        <taxon>Cannabaceae</taxon>
        <taxon>Cannabis</taxon>
    </lineage>
</organism>
<dbReference type="OMA" id="LLPHINM"/>
<evidence type="ECO:0000313" key="1">
    <source>
        <dbReference type="EnsemblPlants" id="cds.evm.model.05.871"/>
    </source>
</evidence>
<dbReference type="PANTHER" id="PTHR48475:SF2">
    <property type="entry name" value="RIBONUCLEASE H"/>
    <property type="match status" value="1"/>
</dbReference>
<evidence type="ECO:0000313" key="2">
    <source>
        <dbReference type="Proteomes" id="UP000596661"/>
    </source>
</evidence>
<reference evidence="1" key="2">
    <citation type="submission" date="2021-03" db="UniProtKB">
        <authorList>
            <consortium name="EnsemblPlants"/>
        </authorList>
    </citation>
    <scope>IDENTIFICATION</scope>
</reference>
<dbReference type="InterPro" id="IPR043128">
    <property type="entry name" value="Rev_trsase/Diguanyl_cyclase"/>
</dbReference>
<reference evidence="1" key="1">
    <citation type="submission" date="2018-11" db="EMBL/GenBank/DDBJ databases">
        <authorList>
            <person name="Grassa J C."/>
        </authorList>
    </citation>
    <scope>NUCLEOTIDE SEQUENCE [LARGE SCALE GENOMIC DNA]</scope>
</reference>
<sequence>MKKFKSSSTLDRVRGQLSVLANVVVVQKKEWKVEDYNDFTDLNKACPKGSFLLPHINMLVDATSGHELLSFIDDFFGILHKPEILRRPTKWVVELSEYDITFQTKDNYEILDGSSNNRGCGLGIVLNSPQGDVIQRAIKCDFKAKDSKMVTYLQAVKERLLSFTKISINQVPRIKNSHANALANPGSTIQAKSGVLVPIVYMQWLTVWKPQEEVKDVSKNISWMTPISQYLVDGTLPQDRSQSQKIRTKVARFTLYGSMLYKRSYSKSLLSVLIQ</sequence>
<dbReference type="SUPFAM" id="SSF56672">
    <property type="entry name" value="DNA/RNA polymerases"/>
    <property type="match status" value="1"/>
</dbReference>
<dbReference type="Proteomes" id="UP000596661">
    <property type="component" value="Chromosome 5"/>
</dbReference>
<evidence type="ECO:0008006" key="3">
    <source>
        <dbReference type="Google" id="ProtNLM"/>
    </source>
</evidence>
<dbReference type="Gene3D" id="3.30.70.270">
    <property type="match status" value="1"/>
</dbReference>
<dbReference type="EMBL" id="UZAU01000467">
    <property type="status" value="NOT_ANNOTATED_CDS"/>
    <property type="molecule type" value="Genomic_DNA"/>
</dbReference>
<dbReference type="Gramene" id="evm.model.05.871">
    <property type="protein sequence ID" value="cds.evm.model.05.871"/>
    <property type="gene ID" value="evm.TU.05.871"/>
</dbReference>
<dbReference type="PANTHER" id="PTHR48475">
    <property type="entry name" value="RIBONUCLEASE H"/>
    <property type="match status" value="1"/>
</dbReference>
<keyword evidence="2" id="KW-1185">Reference proteome</keyword>
<proteinExistence type="predicted"/>
<name>A0A803PS84_CANSA</name>
<dbReference type="InterPro" id="IPR043502">
    <property type="entry name" value="DNA/RNA_pol_sf"/>
</dbReference>
<protein>
    <recommendedName>
        <fullName evidence="3">RNase H type-1 domain-containing protein</fullName>
    </recommendedName>
</protein>
<accession>A0A803PS84</accession>
<dbReference type="AlphaFoldDB" id="A0A803PS84"/>